<protein>
    <submittedName>
        <fullName evidence="3">Helix-turn-helix transcriptional regulator</fullName>
    </submittedName>
</protein>
<dbReference type="Gene3D" id="1.10.260.40">
    <property type="entry name" value="lambda repressor-like DNA-binding domains"/>
    <property type="match status" value="1"/>
</dbReference>
<evidence type="ECO:0000313" key="4">
    <source>
        <dbReference type="Proteomes" id="UP000315395"/>
    </source>
</evidence>
<organism evidence="3 4">
    <name type="scientific">Ornithinimicrobium ciconiae</name>
    <dbReference type="NCBI Taxonomy" id="2594265"/>
    <lineage>
        <taxon>Bacteria</taxon>
        <taxon>Bacillati</taxon>
        <taxon>Actinomycetota</taxon>
        <taxon>Actinomycetes</taxon>
        <taxon>Micrococcales</taxon>
        <taxon>Ornithinimicrobiaceae</taxon>
        <taxon>Ornithinimicrobium</taxon>
    </lineage>
</organism>
<dbReference type="InterPro" id="IPR010982">
    <property type="entry name" value="Lambda_DNA-bd_dom_sf"/>
</dbReference>
<keyword evidence="4" id="KW-1185">Reference proteome</keyword>
<evidence type="ECO:0000256" key="1">
    <source>
        <dbReference type="SAM" id="MobiDB-lite"/>
    </source>
</evidence>
<dbReference type="OrthoDB" id="3626437at2"/>
<dbReference type="GO" id="GO:0003677">
    <property type="term" value="F:DNA binding"/>
    <property type="evidence" value="ECO:0007669"/>
    <property type="project" value="InterPro"/>
</dbReference>
<dbReference type="InterPro" id="IPR001387">
    <property type="entry name" value="Cro/C1-type_HTH"/>
</dbReference>
<dbReference type="KEGG" id="orz:FNH13_17930"/>
<dbReference type="AlphaFoldDB" id="A0A516GF57"/>
<gene>
    <name evidence="3" type="ORF">FNH13_17930</name>
</gene>
<sequence>MTVRTVMGWNLRQVMATHGMYQTSELVPLLAERGVHLSREHVYRLVARTPQRLNMEVLAALCDILDCEPNDLLVPTVVQEQASKTGTGEGGPGIGDLRPIRARVRRPPEDR</sequence>
<accession>A0A516GF57</accession>
<dbReference type="Proteomes" id="UP000315395">
    <property type="component" value="Chromosome"/>
</dbReference>
<feature type="region of interest" description="Disordered" evidence="1">
    <location>
        <begin position="81"/>
        <end position="111"/>
    </location>
</feature>
<evidence type="ECO:0000313" key="3">
    <source>
        <dbReference type="EMBL" id="QDO89970.1"/>
    </source>
</evidence>
<dbReference type="SUPFAM" id="SSF47413">
    <property type="entry name" value="lambda repressor-like DNA-binding domains"/>
    <property type="match status" value="1"/>
</dbReference>
<proteinExistence type="predicted"/>
<dbReference type="RefSeq" id="WP_075957825.1">
    <property type="nucleotide sequence ID" value="NZ_CP041616.1"/>
</dbReference>
<feature type="domain" description="HTH cro/C1-type" evidence="2">
    <location>
        <begin position="10"/>
        <end position="74"/>
    </location>
</feature>
<reference evidence="3 4" key="1">
    <citation type="submission" date="2019-07" db="EMBL/GenBank/DDBJ databases">
        <title>complete genome sequencing of Ornithinimicrobium sp. H23M54.</title>
        <authorList>
            <person name="Bae J.-W."/>
            <person name="Lee S.-Y."/>
        </authorList>
    </citation>
    <scope>NUCLEOTIDE SEQUENCE [LARGE SCALE GENOMIC DNA]</scope>
    <source>
        <strain evidence="3 4">H23M54</strain>
    </source>
</reference>
<evidence type="ECO:0000259" key="2">
    <source>
        <dbReference type="Pfam" id="PF13443"/>
    </source>
</evidence>
<name>A0A516GF57_9MICO</name>
<dbReference type="EMBL" id="CP041616">
    <property type="protein sequence ID" value="QDO89970.1"/>
    <property type="molecule type" value="Genomic_DNA"/>
</dbReference>
<dbReference type="Pfam" id="PF13443">
    <property type="entry name" value="HTH_26"/>
    <property type="match status" value="1"/>
</dbReference>